<feature type="compositionally biased region" description="Low complexity" evidence="1">
    <location>
        <begin position="266"/>
        <end position="276"/>
    </location>
</feature>
<dbReference type="Proteomes" id="UP000054248">
    <property type="component" value="Unassembled WGS sequence"/>
</dbReference>
<proteinExistence type="predicted"/>
<evidence type="ECO:0000256" key="1">
    <source>
        <dbReference type="SAM" id="MobiDB-lite"/>
    </source>
</evidence>
<keyword evidence="3" id="KW-1185">Reference proteome</keyword>
<dbReference type="EMBL" id="KN823419">
    <property type="protein sequence ID" value="KIO17180.1"/>
    <property type="molecule type" value="Genomic_DNA"/>
</dbReference>
<feature type="compositionally biased region" description="Low complexity" evidence="1">
    <location>
        <begin position="184"/>
        <end position="193"/>
    </location>
</feature>
<dbReference type="AlphaFoldDB" id="A0A0C3PRC2"/>
<evidence type="ECO:0000313" key="2">
    <source>
        <dbReference type="EMBL" id="KIO17180.1"/>
    </source>
</evidence>
<dbReference type="HOGENOM" id="CLU_1008993_0_0_1"/>
<protein>
    <submittedName>
        <fullName evidence="2">Uncharacterized protein</fullName>
    </submittedName>
</protein>
<evidence type="ECO:0000313" key="3">
    <source>
        <dbReference type="Proteomes" id="UP000054248"/>
    </source>
</evidence>
<organism evidence="2 3">
    <name type="scientific">Tulasnella calospora MUT 4182</name>
    <dbReference type="NCBI Taxonomy" id="1051891"/>
    <lineage>
        <taxon>Eukaryota</taxon>
        <taxon>Fungi</taxon>
        <taxon>Dikarya</taxon>
        <taxon>Basidiomycota</taxon>
        <taxon>Agaricomycotina</taxon>
        <taxon>Agaricomycetes</taxon>
        <taxon>Cantharellales</taxon>
        <taxon>Tulasnellaceae</taxon>
        <taxon>Tulasnella</taxon>
    </lineage>
</organism>
<feature type="compositionally biased region" description="Polar residues" evidence="1">
    <location>
        <begin position="160"/>
        <end position="174"/>
    </location>
</feature>
<feature type="region of interest" description="Disordered" evidence="1">
    <location>
        <begin position="153"/>
        <end position="199"/>
    </location>
</feature>
<feature type="region of interest" description="Disordered" evidence="1">
    <location>
        <begin position="254"/>
        <end position="276"/>
    </location>
</feature>
<gene>
    <name evidence="2" type="ORF">M407DRAFT_33172</name>
</gene>
<reference evidence="3" key="2">
    <citation type="submission" date="2015-01" db="EMBL/GenBank/DDBJ databases">
        <title>Evolutionary Origins and Diversification of the Mycorrhizal Mutualists.</title>
        <authorList>
            <consortium name="DOE Joint Genome Institute"/>
            <consortium name="Mycorrhizal Genomics Consortium"/>
            <person name="Kohler A."/>
            <person name="Kuo A."/>
            <person name="Nagy L.G."/>
            <person name="Floudas D."/>
            <person name="Copeland A."/>
            <person name="Barry K.W."/>
            <person name="Cichocki N."/>
            <person name="Veneault-Fourrey C."/>
            <person name="LaButti K."/>
            <person name="Lindquist E.A."/>
            <person name="Lipzen A."/>
            <person name="Lundell T."/>
            <person name="Morin E."/>
            <person name="Murat C."/>
            <person name="Riley R."/>
            <person name="Ohm R."/>
            <person name="Sun H."/>
            <person name="Tunlid A."/>
            <person name="Henrissat B."/>
            <person name="Grigoriev I.V."/>
            <person name="Hibbett D.S."/>
            <person name="Martin F."/>
        </authorList>
    </citation>
    <scope>NUCLEOTIDE SEQUENCE [LARGE SCALE GENOMIC DNA]</scope>
    <source>
        <strain evidence="3">MUT 4182</strain>
    </source>
</reference>
<accession>A0A0C3PRC2</accession>
<sequence length="276" mass="31501">MAAYLRATWGQPVWAPIMEEFWDNDHVYPIWATVPSIKTRLKERTTWQSQDSLEVPSRHSLLVLLPCYGNDGRTLRSNSQNAEPSIEYVIGNLEPANNLAFRVRRWPRTPEWSLPRYPWAYQNPFASLHDFGPNSHLKPVHFAWMGQTSSAKATSDHRLTSSPTLSLKQGSEAVQTPCIRRPPDSVVSSPRSTTSREDQQAGFCRYGQVSYGTVHRRGCAKASEDDPGREVERRCGAELGRKYEAINTLYNLGRQSMSPRERQPTMARAQARMQRR</sequence>
<reference evidence="2 3" key="1">
    <citation type="submission" date="2014-04" db="EMBL/GenBank/DDBJ databases">
        <authorList>
            <consortium name="DOE Joint Genome Institute"/>
            <person name="Kuo A."/>
            <person name="Girlanda M."/>
            <person name="Perotto S."/>
            <person name="Kohler A."/>
            <person name="Nagy L.G."/>
            <person name="Floudas D."/>
            <person name="Copeland A."/>
            <person name="Barry K.W."/>
            <person name="Cichocki N."/>
            <person name="Veneault-Fourrey C."/>
            <person name="LaButti K."/>
            <person name="Lindquist E.A."/>
            <person name="Lipzen A."/>
            <person name="Lundell T."/>
            <person name="Morin E."/>
            <person name="Murat C."/>
            <person name="Sun H."/>
            <person name="Tunlid A."/>
            <person name="Henrissat B."/>
            <person name="Grigoriev I.V."/>
            <person name="Hibbett D.S."/>
            <person name="Martin F."/>
            <person name="Nordberg H.P."/>
            <person name="Cantor M.N."/>
            <person name="Hua S.X."/>
        </authorList>
    </citation>
    <scope>NUCLEOTIDE SEQUENCE [LARGE SCALE GENOMIC DNA]</scope>
    <source>
        <strain evidence="2 3">MUT 4182</strain>
    </source>
</reference>
<name>A0A0C3PRC2_9AGAM</name>